<dbReference type="AlphaFoldDB" id="A0A846W0B5"/>
<evidence type="ECO:0000259" key="3">
    <source>
        <dbReference type="Pfam" id="PF24092"/>
    </source>
</evidence>
<keyword evidence="5" id="KW-1185">Reference proteome</keyword>
<dbReference type="Pfam" id="PF24092">
    <property type="entry name" value="DUF7373_C"/>
    <property type="match status" value="1"/>
</dbReference>
<reference evidence="4 5" key="1">
    <citation type="submission" date="2020-04" db="EMBL/GenBank/DDBJ databases">
        <title>MicrobeNet Type strains.</title>
        <authorList>
            <person name="Nicholson A.C."/>
        </authorList>
    </citation>
    <scope>NUCLEOTIDE SEQUENCE [LARGE SCALE GENOMIC DNA]</scope>
    <source>
        <strain evidence="4 5">DSM 44960</strain>
    </source>
</reference>
<evidence type="ECO:0000313" key="5">
    <source>
        <dbReference type="Proteomes" id="UP000572007"/>
    </source>
</evidence>
<comment type="caution">
    <text evidence="4">The sequence shown here is derived from an EMBL/GenBank/DDBJ whole genome shotgun (WGS) entry which is preliminary data.</text>
</comment>
<sequence length="399" mass="42357">MTTRVALGALATLLAGCATVSGTATPGELDVRSLDVGSYTTAPADVEIGRTAADGPILEGLRMGGAVVFPQDLDPALTYNWGTDVLDTPRRVVDTSAASNVNLPTLERHRIIVAFDIAQGSRAFDKNVPAIDTDAKVTRVVLMRFPGESTAADAARDLAATDFAVSPDNRPVPIPGYPGAHAHWRPGIKTIGALFAHGEIVVSLFLQHPAPDVDALARRVAQVLDAQVPLLDQFTPTAPDQLADLPRDPDDLLRRTLIPGPPNQRIAISSREYAAWTGRASRHYRASEPAELAAAWDRGGVDSVAHSYTTTLFRFRDRAGADAFGTTWRDTLSDAAREIPGPDAVPGAFCAERRASGNTPAVARCYVSYRNYGGFVSGPEAGAVRKQAAAQYALLANAQ</sequence>
<proteinExistence type="predicted"/>
<name>A0A846W0B5_9NOCA</name>
<accession>A0A846W0B5</accession>
<feature type="signal peptide" evidence="1">
    <location>
        <begin position="1"/>
        <end position="24"/>
    </location>
</feature>
<dbReference type="Proteomes" id="UP000572007">
    <property type="component" value="Unassembled WGS sequence"/>
</dbReference>
<protein>
    <submittedName>
        <fullName evidence="4">Uncharacterized protein</fullName>
    </submittedName>
</protein>
<organism evidence="4 5">
    <name type="scientific">Nocardia coubleae</name>
    <dbReference type="NCBI Taxonomy" id="356147"/>
    <lineage>
        <taxon>Bacteria</taxon>
        <taxon>Bacillati</taxon>
        <taxon>Actinomycetota</taxon>
        <taxon>Actinomycetes</taxon>
        <taxon>Mycobacteriales</taxon>
        <taxon>Nocardiaceae</taxon>
        <taxon>Nocardia</taxon>
    </lineage>
</organism>
<dbReference type="PROSITE" id="PS51257">
    <property type="entry name" value="PROKAR_LIPOPROTEIN"/>
    <property type="match status" value="1"/>
</dbReference>
<evidence type="ECO:0000313" key="4">
    <source>
        <dbReference type="EMBL" id="NKX86435.1"/>
    </source>
</evidence>
<feature type="domain" description="DUF7373" evidence="3">
    <location>
        <begin position="252"/>
        <end position="398"/>
    </location>
</feature>
<dbReference type="Pfam" id="PF24088">
    <property type="entry name" value="DUF7373"/>
    <property type="match status" value="1"/>
</dbReference>
<feature type="domain" description="DUF7373" evidence="2">
    <location>
        <begin position="50"/>
        <end position="246"/>
    </location>
</feature>
<dbReference type="RefSeq" id="WP_157104878.1">
    <property type="nucleotide sequence ID" value="NZ_JAAXOM010000001.1"/>
</dbReference>
<dbReference type="InterPro" id="IPR055797">
    <property type="entry name" value="DUF7373"/>
</dbReference>
<evidence type="ECO:0000256" key="1">
    <source>
        <dbReference type="SAM" id="SignalP"/>
    </source>
</evidence>
<keyword evidence="1" id="KW-0732">Signal</keyword>
<dbReference type="EMBL" id="JAAXOM010000001">
    <property type="protein sequence ID" value="NKX86435.1"/>
    <property type="molecule type" value="Genomic_DNA"/>
</dbReference>
<feature type="chain" id="PRO_5039435300" evidence="1">
    <location>
        <begin position="25"/>
        <end position="399"/>
    </location>
</feature>
<gene>
    <name evidence="4" type="ORF">HGA10_03780</name>
</gene>
<dbReference type="InterPro" id="IPR056463">
    <property type="entry name" value="DUF7373_C"/>
</dbReference>
<evidence type="ECO:0000259" key="2">
    <source>
        <dbReference type="Pfam" id="PF24088"/>
    </source>
</evidence>